<comment type="caution">
    <text evidence="1">The sequence shown here is derived from an EMBL/GenBank/DDBJ whole genome shotgun (WGS) entry which is preliminary data.</text>
</comment>
<gene>
    <name evidence="1" type="ORF">SCARUB_00827</name>
</gene>
<dbReference type="Proteomes" id="UP000094056">
    <property type="component" value="Unassembled WGS sequence"/>
</dbReference>
<name>A0A1E3XGL2_9BACT</name>
<reference evidence="1 2" key="1">
    <citation type="submission" date="2016-07" db="EMBL/GenBank/DDBJ databases">
        <title>Draft genome of Scalindua rubra, obtained from a brine-seawater interface in the Red Sea, sheds light on salt adaptation in anammox bacteria.</title>
        <authorList>
            <person name="Speth D.R."/>
            <person name="Lagkouvardos I."/>
            <person name="Wang Y."/>
            <person name="Qian P.-Y."/>
            <person name="Dutilh B.E."/>
            <person name="Jetten M.S."/>
        </authorList>
    </citation>
    <scope>NUCLEOTIDE SEQUENCE [LARGE SCALE GENOMIC DNA]</scope>
    <source>
        <strain evidence="1">BSI-1</strain>
    </source>
</reference>
<evidence type="ECO:0000313" key="1">
    <source>
        <dbReference type="EMBL" id="ODS34054.1"/>
    </source>
</evidence>
<accession>A0A1E3XGL2</accession>
<dbReference type="EMBL" id="MAYW01000014">
    <property type="protein sequence ID" value="ODS34054.1"/>
    <property type="molecule type" value="Genomic_DNA"/>
</dbReference>
<organism evidence="1 2">
    <name type="scientific">Candidatus Scalindua rubra</name>
    <dbReference type="NCBI Taxonomy" id="1872076"/>
    <lineage>
        <taxon>Bacteria</taxon>
        <taxon>Pseudomonadati</taxon>
        <taxon>Planctomycetota</taxon>
        <taxon>Candidatus Brocadiia</taxon>
        <taxon>Candidatus Brocadiales</taxon>
        <taxon>Candidatus Scalinduaceae</taxon>
        <taxon>Candidatus Scalindua</taxon>
    </lineage>
</organism>
<protein>
    <submittedName>
        <fullName evidence="1">Uncharacterized protein</fullName>
    </submittedName>
</protein>
<proteinExistence type="predicted"/>
<dbReference type="AlphaFoldDB" id="A0A1E3XGL2"/>
<evidence type="ECO:0000313" key="2">
    <source>
        <dbReference type="Proteomes" id="UP000094056"/>
    </source>
</evidence>
<sequence>MKTEKILKHLIKPLVLSGAYKDETVALKDIVISQIESKIKTYDRIIKTYQKKYGKNFDTFSKKLKNKATPELEDVWMEWNSAIEMKNAWNEALKEAIDSESNV</sequence>